<name>A0A291G7L8_9RHOB</name>
<dbReference type="GO" id="GO:0006541">
    <property type="term" value="P:glutamine metabolic process"/>
    <property type="evidence" value="ECO:0007669"/>
    <property type="project" value="InterPro"/>
</dbReference>
<dbReference type="EC" id="6.3.5.5" evidence="11"/>
<evidence type="ECO:0000256" key="4">
    <source>
        <dbReference type="ARBA" id="ARBA00022598"/>
    </source>
</evidence>
<comment type="pathway">
    <text evidence="1 11">Pyrimidine metabolism; UMP biosynthesis via de novo pathway; (S)-dihydroorotate from bicarbonate: step 1/3.</text>
</comment>
<dbReference type="Gene3D" id="3.40.50.880">
    <property type="match status" value="1"/>
</dbReference>
<keyword evidence="11" id="KW-0055">Arginine biosynthesis</keyword>
<sequence>MASGQTTGKPTACLALADGTIFYGKGFGATGTTTAELCFNTAMTGYQEIMTDPSYAGQVVTFTFPHIGNVGVNSEDEETADPVAAGMIVKWDPTEPSNWRAQDELGPWLARHGRIGMGGIDTRRLTRAIRQQGAPHVAIAHDPEGNFDIEALVKQAREFSGLVGLDLAKDVTCAQSYKWDEMRWSWPDGFPKREGKGFKVVAVDFGAKRNILRCLASAGCDVTVLPAAATAEEVLAHDPDGVFLSNGPGDPAATGAYAVPMIKGVLERDLPVFGICLGHQMLALALGAKTIKMNHGHHGANHPVKDLDTGKVEITSMNHGFTVDTQTLPAGVKETHVSLFDGSNCGIAVEGKPVFSVQYHPEASPGPMDSYYLFERFAAAMAERAGAPA</sequence>
<dbReference type="SUPFAM" id="SSF52317">
    <property type="entry name" value="Class I glutamine amidotransferase-like"/>
    <property type="match status" value="1"/>
</dbReference>
<dbReference type="AlphaFoldDB" id="A0A291G7L8"/>
<keyword evidence="6 11" id="KW-0067">ATP-binding</keyword>
<dbReference type="EMBL" id="CP022196">
    <property type="protein sequence ID" value="ATG46145.1"/>
    <property type="molecule type" value="Genomic_DNA"/>
</dbReference>
<dbReference type="GO" id="GO:0004359">
    <property type="term" value="F:glutaminase activity"/>
    <property type="evidence" value="ECO:0007669"/>
    <property type="project" value="RHEA"/>
</dbReference>
<comment type="catalytic activity">
    <reaction evidence="9 11">
        <text>hydrogencarbonate + L-glutamine + 2 ATP + H2O = carbamoyl phosphate + L-glutamate + 2 ADP + phosphate + 2 H(+)</text>
        <dbReference type="Rhea" id="RHEA:18633"/>
        <dbReference type="ChEBI" id="CHEBI:15377"/>
        <dbReference type="ChEBI" id="CHEBI:15378"/>
        <dbReference type="ChEBI" id="CHEBI:17544"/>
        <dbReference type="ChEBI" id="CHEBI:29985"/>
        <dbReference type="ChEBI" id="CHEBI:30616"/>
        <dbReference type="ChEBI" id="CHEBI:43474"/>
        <dbReference type="ChEBI" id="CHEBI:58228"/>
        <dbReference type="ChEBI" id="CHEBI:58359"/>
        <dbReference type="ChEBI" id="CHEBI:456216"/>
        <dbReference type="EC" id="6.3.5.5"/>
    </reaction>
</comment>
<evidence type="ECO:0000256" key="10">
    <source>
        <dbReference type="ARBA" id="ARBA00049285"/>
    </source>
</evidence>
<dbReference type="GO" id="GO:0006526">
    <property type="term" value="P:L-arginine biosynthetic process"/>
    <property type="evidence" value="ECO:0007669"/>
    <property type="project" value="UniProtKB-UniRule"/>
</dbReference>
<dbReference type="InterPro" id="IPR036480">
    <property type="entry name" value="CarbP_synth_ssu_N_sf"/>
</dbReference>
<keyword evidence="14" id="KW-1185">Reference proteome</keyword>
<feature type="binding site" evidence="11">
    <location>
        <position position="277"/>
    </location>
    <ligand>
        <name>L-glutamine</name>
        <dbReference type="ChEBI" id="CHEBI:58359"/>
    </ligand>
</feature>
<dbReference type="InterPro" id="IPR050472">
    <property type="entry name" value="Anth_synth/Amidotransfase"/>
</dbReference>
<dbReference type="CDD" id="cd01744">
    <property type="entry name" value="GATase1_CPSase"/>
    <property type="match status" value="1"/>
</dbReference>
<comment type="similarity">
    <text evidence="3 11">Belongs to the CarA family.</text>
</comment>
<dbReference type="UniPathway" id="UPA00070">
    <property type="reaction ID" value="UER00115"/>
</dbReference>
<evidence type="ECO:0000256" key="5">
    <source>
        <dbReference type="ARBA" id="ARBA00022741"/>
    </source>
</evidence>
<dbReference type="GO" id="GO:0044205">
    <property type="term" value="P:'de novo' UMP biosynthetic process"/>
    <property type="evidence" value="ECO:0007669"/>
    <property type="project" value="UniProtKB-UniRule"/>
</dbReference>
<feature type="binding site" evidence="11">
    <location>
        <position position="318"/>
    </location>
    <ligand>
        <name>L-glutamine</name>
        <dbReference type="ChEBI" id="CHEBI:58359"/>
    </ligand>
</feature>
<dbReference type="PROSITE" id="PS51273">
    <property type="entry name" value="GATASE_TYPE_1"/>
    <property type="match status" value="1"/>
</dbReference>
<evidence type="ECO:0000256" key="9">
    <source>
        <dbReference type="ARBA" id="ARBA00048816"/>
    </source>
</evidence>
<evidence type="ECO:0000256" key="6">
    <source>
        <dbReference type="ARBA" id="ARBA00022840"/>
    </source>
</evidence>
<dbReference type="NCBIfam" id="NF009475">
    <property type="entry name" value="PRK12838.1"/>
    <property type="match status" value="1"/>
</dbReference>
<dbReference type="InterPro" id="IPR006274">
    <property type="entry name" value="CarbamoylP_synth_ssu"/>
</dbReference>
<protein>
    <recommendedName>
        <fullName evidence="11">Carbamoyl phosphate synthase small chain</fullName>
        <ecNumber evidence="11">6.3.5.5</ecNumber>
    </recommendedName>
    <alternativeName>
        <fullName evidence="11">Carbamoyl phosphate synthetase glutamine chain</fullName>
    </alternativeName>
</protein>
<dbReference type="HAMAP" id="MF_01209">
    <property type="entry name" value="CPSase_S_chain"/>
    <property type="match status" value="1"/>
</dbReference>
<dbReference type="PANTHER" id="PTHR43418:SF7">
    <property type="entry name" value="CARBAMOYL-PHOSPHATE SYNTHASE SMALL CHAIN"/>
    <property type="match status" value="1"/>
</dbReference>
<dbReference type="FunFam" id="3.50.30.20:FF:000001">
    <property type="entry name" value="Carbamoyl-phosphate synthase small chain"/>
    <property type="match status" value="1"/>
</dbReference>
<dbReference type="GO" id="GO:0006207">
    <property type="term" value="P:'de novo' pyrimidine nucleobase biosynthetic process"/>
    <property type="evidence" value="ECO:0007669"/>
    <property type="project" value="InterPro"/>
</dbReference>
<evidence type="ECO:0000256" key="11">
    <source>
        <dbReference type="HAMAP-Rule" id="MF_01209"/>
    </source>
</evidence>
<comment type="pathway">
    <text evidence="2 11">Amino-acid biosynthesis; L-arginine biosynthesis; carbamoyl phosphate from bicarbonate: step 1/1.</text>
</comment>
<keyword evidence="8 11" id="KW-0665">Pyrimidine biosynthesis</keyword>
<gene>
    <name evidence="11" type="primary">carA</name>
    <name evidence="13" type="ORF">CEW89_00290</name>
</gene>
<dbReference type="PRINTS" id="PR00099">
    <property type="entry name" value="CPSGATASE"/>
</dbReference>
<evidence type="ECO:0000256" key="7">
    <source>
        <dbReference type="ARBA" id="ARBA00022962"/>
    </source>
</evidence>
<dbReference type="Pfam" id="PF00117">
    <property type="entry name" value="GATase"/>
    <property type="match status" value="1"/>
</dbReference>
<proteinExistence type="inferred from homology"/>
<feature type="binding site" evidence="11">
    <location>
        <position position="247"/>
    </location>
    <ligand>
        <name>L-glutamine</name>
        <dbReference type="ChEBI" id="CHEBI:58359"/>
    </ligand>
</feature>
<evidence type="ECO:0000313" key="14">
    <source>
        <dbReference type="Proteomes" id="UP000217935"/>
    </source>
</evidence>
<feature type="region of interest" description="CPSase" evidence="11">
    <location>
        <begin position="1"/>
        <end position="198"/>
    </location>
</feature>
<dbReference type="Proteomes" id="UP000217935">
    <property type="component" value="Chromosome"/>
</dbReference>
<organism evidence="13 14">
    <name type="scientific">Celeribacter ethanolicus</name>
    <dbReference type="NCBI Taxonomy" id="1758178"/>
    <lineage>
        <taxon>Bacteria</taxon>
        <taxon>Pseudomonadati</taxon>
        <taxon>Pseudomonadota</taxon>
        <taxon>Alphaproteobacteria</taxon>
        <taxon>Rhodobacterales</taxon>
        <taxon>Roseobacteraceae</taxon>
        <taxon>Celeribacter</taxon>
    </lineage>
</organism>
<dbReference type="KEGG" id="ceh:CEW89_00290"/>
<dbReference type="Pfam" id="PF00988">
    <property type="entry name" value="CPSase_sm_chain"/>
    <property type="match status" value="1"/>
</dbReference>
<dbReference type="InterPro" id="IPR035686">
    <property type="entry name" value="CPSase_GATase1"/>
</dbReference>
<accession>A0A291G7L8</accession>
<dbReference type="PANTHER" id="PTHR43418">
    <property type="entry name" value="MULTIFUNCTIONAL TRYPTOPHAN BIOSYNTHESIS PROTEIN-RELATED"/>
    <property type="match status" value="1"/>
</dbReference>
<dbReference type="RefSeq" id="WP_096804475.1">
    <property type="nucleotide sequence ID" value="NZ_CP022196.1"/>
</dbReference>
<feature type="binding site" evidence="11">
    <location>
        <position position="321"/>
    </location>
    <ligand>
        <name>L-glutamine</name>
        <dbReference type="ChEBI" id="CHEBI:58359"/>
    </ligand>
</feature>
<dbReference type="InterPro" id="IPR017926">
    <property type="entry name" value="GATASE"/>
</dbReference>
<feature type="binding site" evidence="11">
    <location>
        <position position="54"/>
    </location>
    <ligand>
        <name>L-glutamine</name>
        <dbReference type="ChEBI" id="CHEBI:58359"/>
    </ligand>
</feature>
<feature type="binding site" evidence="11">
    <location>
        <position position="249"/>
    </location>
    <ligand>
        <name>L-glutamine</name>
        <dbReference type="ChEBI" id="CHEBI:58359"/>
    </ligand>
</feature>
<dbReference type="InterPro" id="IPR002474">
    <property type="entry name" value="CarbamoylP_synth_ssu_N"/>
</dbReference>
<feature type="domain" description="Carbamoyl-phosphate synthase small subunit N-terminal" evidence="12">
    <location>
        <begin position="10"/>
        <end position="140"/>
    </location>
</feature>
<dbReference type="PRINTS" id="PR00097">
    <property type="entry name" value="ANTSNTHASEII"/>
</dbReference>
<comment type="subunit">
    <text evidence="11">Composed of two chains; the small (or glutamine) chain promotes the hydrolysis of glutamine to ammonia, which is used by the large (or ammonia) chain to synthesize carbamoyl phosphate. Tetramer of heterodimers (alpha,beta)4.</text>
</comment>
<dbReference type="GO" id="GO:0005524">
    <property type="term" value="F:ATP binding"/>
    <property type="evidence" value="ECO:0007669"/>
    <property type="project" value="UniProtKB-UniRule"/>
</dbReference>
<feature type="binding site" evidence="11">
    <location>
        <position position="280"/>
    </location>
    <ligand>
        <name>L-glutamine</name>
        <dbReference type="ChEBI" id="CHEBI:58359"/>
    </ligand>
</feature>
<dbReference type="SMART" id="SM01097">
    <property type="entry name" value="CPSase_sm_chain"/>
    <property type="match status" value="1"/>
</dbReference>
<evidence type="ECO:0000256" key="8">
    <source>
        <dbReference type="ARBA" id="ARBA00022975"/>
    </source>
</evidence>
<dbReference type="PRINTS" id="PR00096">
    <property type="entry name" value="GATASE"/>
</dbReference>
<dbReference type="GO" id="GO:0004088">
    <property type="term" value="F:carbamoyl-phosphate synthase (glutamine-hydrolyzing) activity"/>
    <property type="evidence" value="ECO:0007669"/>
    <property type="project" value="UniProtKB-UniRule"/>
</dbReference>
<dbReference type="Gene3D" id="3.50.30.20">
    <property type="entry name" value="Carbamoyl-phosphate synthase small subunit, N-terminal domain"/>
    <property type="match status" value="1"/>
</dbReference>
<dbReference type="NCBIfam" id="TIGR01368">
    <property type="entry name" value="CPSaseIIsmall"/>
    <property type="match status" value="1"/>
</dbReference>
<comment type="function">
    <text evidence="11">Small subunit of the glutamine-dependent carbamoyl phosphate synthetase (CPSase). CPSase catalyzes the formation of carbamoyl phosphate from the ammonia moiety of glutamine, carbonate, and phosphate donated by ATP, constituting the first step of 2 biosynthetic pathways, one leading to arginine and/or urea and the other to pyrimidine nucleotides. The small subunit (glutamine amidotransferase) binds and cleaves glutamine to supply the large subunit with the substrate ammonia.</text>
</comment>
<reference evidence="13 14" key="1">
    <citation type="submission" date="2017-06" db="EMBL/GenBank/DDBJ databases">
        <title>Celeribacter sp. TSPH2 complete genome sequence.</title>
        <authorList>
            <person name="Woo J.-H."/>
            <person name="Kim H.-S."/>
        </authorList>
    </citation>
    <scope>NUCLEOTIDE SEQUENCE [LARGE SCALE GENOMIC DNA]</scope>
    <source>
        <strain evidence="13 14">TSPH2</strain>
    </source>
</reference>
<keyword evidence="7 11" id="KW-0315">Glutamine amidotransferase</keyword>
<evidence type="ECO:0000256" key="2">
    <source>
        <dbReference type="ARBA" id="ARBA00005077"/>
    </source>
</evidence>
<evidence type="ECO:0000256" key="3">
    <source>
        <dbReference type="ARBA" id="ARBA00007800"/>
    </source>
</evidence>
<dbReference type="OrthoDB" id="9804328at2"/>
<feature type="active site" evidence="11">
    <location>
        <position position="362"/>
    </location>
</feature>
<keyword evidence="5 11" id="KW-0547">Nucleotide-binding</keyword>
<keyword evidence="11" id="KW-0028">Amino-acid biosynthesis</keyword>
<evidence type="ECO:0000313" key="13">
    <source>
        <dbReference type="EMBL" id="ATG46145.1"/>
    </source>
</evidence>
<evidence type="ECO:0000256" key="1">
    <source>
        <dbReference type="ARBA" id="ARBA00004812"/>
    </source>
</evidence>
<dbReference type="InterPro" id="IPR029062">
    <property type="entry name" value="Class_I_gatase-like"/>
</dbReference>
<keyword evidence="4 11" id="KW-0436">Ligase</keyword>
<dbReference type="SUPFAM" id="SSF52021">
    <property type="entry name" value="Carbamoyl phosphate synthetase, small subunit N-terminal domain"/>
    <property type="match status" value="1"/>
</dbReference>
<feature type="active site" description="Nucleophile" evidence="11">
    <location>
        <position position="276"/>
    </location>
</feature>
<comment type="catalytic activity">
    <reaction evidence="10 11">
        <text>L-glutamine + H2O = L-glutamate + NH4(+)</text>
        <dbReference type="Rhea" id="RHEA:15889"/>
        <dbReference type="ChEBI" id="CHEBI:15377"/>
        <dbReference type="ChEBI" id="CHEBI:28938"/>
        <dbReference type="ChEBI" id="CHEBI:29985"/>
        <dbReference type="ChEBI" id="CHEBI:58359"/>
    </reaction>
</comment>
<feature type="binding site" evidence="11">
    <location>
        <position position="320"/>
    </location>
    <ligand>
        <name>L-glutamine</name>
        <dbReference type="ChEBI" id="CHEBI:58359"/>
    </ligand>
</feature>
<evidence type="ECO:0000259" key="12">
    <source>
        <dbReference type="SMART" id="SM01097"/>
    </source>
</evidence>
<dbReference type="STRING" id="1758178.GCA_001550095_00769"/>
<dbReference type="UniPathway" id="UPA00068">
    <property type="reaction ID" value="UER00171"/>
</dbReference>
<feature type="active site" evidence="11">
    <location>
        <position position="360"/>
    </location>
</feature>